<proteinExistence type="predicted"/>
<comment type="caution">
    <text evidence="1">The sequence shown here is derived from an EMBL/GenBank/DDBJ whole genome shotgun (WGS) entry which is preliminary data.</text>
</comment>
<dbReference type="Proteomes" id="UP001281147">
    <property type="component" value="Unassembled WGS sequence"/>
</dbReference>
<accession>A0ACC3MYB6</accession>
<evidence type="ECO:0000313" key="2">
    <source>
        <dbReference type="Proteomes" id="UP001281147"/>
    </source>
</evidence>
<dbReference type="EMBL" id="JAUTXU010000124">
    <property type="protein sequence ID" value="KAK3706024.1"/>
    <property type="molecule type" value="Genomic_DNA"/>
</dbReference>
<organism evidence="1 2">
    <name type="scientific">Vermiconidia calcicola</name>
    <dbReference type="NCBI Taxonomy" id="1690605"/>
    <lineage>
        <taxon>Eukaryota</taxon>
        <taxon>Fungi</taxon>
        <taxon>Dikarya</taxon>
        <taxon>Ascomycota</taxon>
        <taxon>Pezizomycotina</taxon>
        <taxon>Dothideomycetes</taxon>
        <taxon>Dothideomycetidae</taxon>
        <taxon>Mycosphaerellales</taxon>
        <taxon>Extremaceae</taxon>
        <taxon>Vermiconidia</taxon>
    </lineage>
</organism>
<evidence type="ECO:0000313" key="1">
    <source>
        <dbReference type="EMBL" id="KAK3706024.1"/>
    </source>
</evidence>
<gene>
    <name evidence="1" type="ORF">LTR37_013018</name>
</gene>
<sequence>MPDPSPNLLGIPRELRVELLGHVLKQQGTIKVKQNMLLNMERRWRKEIDALRAPIRGPSCNSVLLTCHELNKSGVEVLWRRNTFGFENDKLLRNVDDVPYAWELGVLRHFPRLRELEIVVGGSAGLIPIDSRDLAIATIPQQTFDRLEFLKARHSWHGAVGGTVEIKDYAADIRSGLLDTCPTLFWEDRPQDTYSDGAATRLWYEARAAKYWNYGDKHQSSSSWYCQWSKWAVEWRRQLSAADPTKRPPRPFEELAETTATGEIRLRPLY</sequence>
<reference evidence="1" key="1">
    <citation type="submission" date="2023-07" db="EMBL/GenBank/DDBJ databases">
        <title>Black Yeasts Isolated from many extreme environments.</title>
        <authorList>
            <person name="Coleine C."/>
            <person name="Stajich J.E."/>
            <person name="Selbmann L."/>
        </authorList>
    </citation>
    <scope>NUCLEOTIDE SEQUENCE</scope>
    <source>
        <strain evidence="1">CCFEE 5714</strain>
    </source>
</reference>
<name>A0ACC3MYB6_9PEZI</name>
<protein>
    <submittedName>
        <fullName evidence="1">Uncharacterized protein</fullName>
    </submittedName>
</protein>
<keyword evidence="2" id="KW-1185">Reference proteome</keyword>